<reference evidence="3 4" key="1">
    <citation type="submission" date="2024-02" db="EMBL/GenBank/DDBJ databases">
        <title>A Gaetbulibacter species isolated from tidal flats and genomic insights of their niches.</title>
        <authorList>
            <person name="Ye Y."/>
        </authorList>
    </citation>
    <scope>NUCLEOTIDE SEQUENCE [LARGE SCALE GENOMIC DNA]</scope>
    <source>
        <strain evidence="3 4">KYW382</strain>
    </source>
</reference>
<proteinExistence type="inferred from homology"/>
<feature type="domain" description="UspA" evidence="2">
    <location>
        <begin position="1"/>
        <end position="147"/>
    </location>
</feature>
<comment type="caution">
    <text evidence="3">The sequence shown here is derived from an EMBL/GenBank/DDBJ whole genome shotgun (WGS) entry which is preliminary data.</text>
</comment>
<evidence type="ECO:0000313" key="4">
    <source>
        <dbReference type="Proteomes" id="UP001610100"/>
    </source>
</evidence>
<dbReference type="SUPFAM" id="SSF52402">
    <property type="entry name" value="Adenine nucleotide alpha hydrolases-like"/>
    <property type="match status" value="2"/>
</dbReference>
<dbReference type="CDD" id="cd00293">
    <property type="entry name" value="USP-like"/>
    <property type="match status" value="1"/>
</dbReference>
<sequence>MMKAILLPTDFSNNSVNAIHYAMRLFKDERCEFYILNIQKASSFISDDMLVMSSTATLYNTLVEAAKKSINNLIVNLKKQFKNDNHIFHALVDYDNFVDSVNQITTQHKIDLIVMGTHGASGLKKMLFGSNTVHVIKRSKVPVLVIPDKCRFKNLDEVGFTTSFKSKYEEQDFKFLRDLLVRHKSHLFVMHVIQSEDTEIELNDNVDFFKLNFDDVSIQRIPNHKDSVYNGIHEFADAHKLKLIVMLAKTHGFLNRLFSEYRVETFAFKIDLPLLVLKQVKSDS</sequence>
<dbReference type="PANTHER" id="PTHR46268:SF6">
    <property type="entry name" value="UNIVERSAL STRESS PROTEIN UP12"/>
    <property type="match status" value="1"/>
</dbReference>
<name>A0ABW7MZ66_9FLAO</name>
<keyword evidence="4" id="KW-1185">Reference proteome</keyword>
<dbReference type="PRINTS" id="PR01438">
    <property type="entry name" value="UNVRSLSTRESS"/>
</dbReference>
<gene>
    <name evidence="3" type="ORF">V8G58_09240</name>
</gene>
<comment type="similarity">
    <text evidence="1">Belongs to the universal stress protein A family.</text>
</comment>
<evidence type="ECO:0000313" key="3">
    <source>
        <dbReference type="EMBL" id="MFH6772116.1"/>
    </source>
</evidence>
<evidence type="ECO:0000256" key="1">
    <source>
        <dbReference type="ARBA" id="ARBA00008791"/>
    </source>
</evidence>
<dbReference type="Pfam" id="PF00582">
    <property type="entry name" value="Usp"/>
    <property type="match status" value="1"/>
</dbReference>
<evidence type="ECO:0000259" key="2">
    <source>
        <dbReference type="Pfam" id="PF00582"/>
    </source>
</evidence>
<dbReference type="Gene3D" id="3.40.50.620">
    <property type="entry name" value="HUPs"/>
    <property type="match status" value="2"/>
</dbReference>
<dbReference type="Proteomes" id="UP001610100">
    <property type="component" value="Unassembled WGS sequence"/>
</dbReference>
<dbReference type="InterPro" id="IPR006015">
    <property type="entry name" value="Universal_stress_UspA"/>
</dbReference>
<dbReference type="EMBL" id="JBAWKB010000002">
    <property type="protein sequence ID" value="MFH6772116.1"/>
    <property type="molecule type" value="Genomic_DNA"/>
</dbReference>
<dbReference type="RefSeq" id="WP_344741390.1">
    <property type="nucleotide sequence ID" value="NZ_BAABAY010000002.1"/>
</dbReference>
<dbReference type="InterPro" id="IPR014729">
    <property type="entry name" value="Rossmann-like_a/b/a_fold"/>
</dbReference>
<dbReference type="InterPro" id="IPR006016">
    <property type="entry name" value="UspA"/>
</dbReference>
<dbReference type="PANTHER" id="PTHR46268">
    <property type="entry name" value="STRESS RESPONSE PROTEIN NHAX"/>
    <property type="match status" value="1"/>
</dbReference>
<accession>A0ABW7MZ66</accession>
<protein>
    <submittedName>
        <fullName evidence="3">Universal stress protein</fullName>
    </submittedName>
</protein>
<organism evidence="3 4">
    <name type="scientific">Gaetbulibacter aestuarii</name>
    <dbReference type="NCBI Taxonomy" id="1502358"/>
    <lineage>
        <taxon>Bacteria</taxon>
        <taxon>Pseudomonadati</taxon>
        <taxon>Bacteroidota</taxon>
        <taxon>Flavobacteriia</taxon>
        <taxon>Flavobacteriales</taxon>
        <taxon>Flavobacteriaceae</taxon>
        <taxon>Gaetbulibacter</taxon>
    </lineage>
</organism>